<reference evidence="3 4" key="1">
    <citation type="submission" date="2019-11" db="EMBL/GenBank/DDBJ databases">
        <title>Acidiferrimicrobium australis gen. nov., sp. nov., an acidophilic and obligately heterotrophic, member of the Actinobacteria that catalyses dissimilatory oxido- reduction of iron isolated from metal-rich acidic water in Chile.</title>
        <authorList>
            <person name="Gonzalez D."/>
            <person name="Huber K."/>
            <person name="Hedrich S."/>
            <person name="Rojas-Villalobos C."/>
            <person name="Quatrini R."/>
            <person name="Dinamarca M.A."/>
            <person name="Schwarz A."/>
            <person name="Canales C."/>
            <person name="Nancucheo I."/>
        </authorList>
    </citation>
    <scope>NUCLEOTIDE SEQUENCE [LARGE SCALE GENOMIC DNA]</scope>
    <source>
        <strain evidence="3 4">USS-CCA1</strain>
    </source>
</reference>
<name>A0ABW9QS49_9ACTN</name>
<accession>A0ABW9QS49</accession>
<evidence type="ECO:0000256" key="2">
    <source>
        <dbReference type="SAM" id="Phobius"/>
    </source>
</evidence>
<gene>
    <name evidence="3" type="ORF">GHK86_06245</name>
</gene>
<evidence type="ECO:0000313" key="4">
    <source>
        <dbReference type="Proteomes" id="UP000437736"/>
    </source>
</evidence>
<dbReference type="EMBL" id="WJHE01000270">
    <property type="protein sequence ID" value="MST32323.1"/>
    <property type="molecule type" value="Genomic_DNA"/>
</dbReference>
<keyword evidence="4" id="KW-1185">Reference proteome</keyword>
<protein>
    <submittedName>
        <fullName evidence="3">Uncharacterized protein</fullName>
    </submittedName>
</protein>
<proteinExistence type="predicted"/>
<keyword evidence="2" id="KW-1133">Transmembrane helix</keyword>
<evidence type="ECO:0000313" key="3">
    <source>
        <dbReference type="EMBL" id="MST32323.1"/>
    </source>
</evidence>
<keyword evidence="2" id="KW-0472">Membrane</keyword>
<organism evidence="3 4">
    <name type="scientific">Acidiferrimicrobium australe</name>
    <dbReference type="NCBI Taxonomy" id="2664430"/>
    <lineage>
        <taxon>Bacteria</taxon>
        <taxon>Bacillati</taxon>
        <taxon>Actinomycetota</taxon>
        <taxon>Acidimicrobiia</taxon>
        <taxon>Acidimicrobiales</taxon>
        <taxon>Acidimicrobiaceae</taxon>
        <taxon>Acidiferrimicrobium</taxon>
    </lineage>
</organism>
<dbReference type="Proteomes" id="UP000437736">
    <property type="component" value="Unassembled WGS sequence"/>
</dbReference>
<sequence length="327" mass="34918">MAVTARPPLPERPGRRRPRAQWRRIGIALLAAAVLVVVLVRRPERHAPLWLFRTPLAASDPVLPQSATYVHDFVRDYHHAYGAVTVNTMPLAIASPAQAPVPVTVKPGHCANFRSDTGSRIPIPPGTRTSGVGDSPLVVYQPSTGTDWELWQASPTATGWSACWGGKLNTFKSDGVFPDGYGLSGSGISYLATMITEADVASGSIKHAIALDLPACNAPQVFPADRTDCGHDPGQPPEGTWWRFPPGLPVPGGLTPFARMVFHAVQTYGLVFTDQAGAVAIQAQTPVATGHGGRHSADPLTASFEGRQAYQVLDGLPWVRLEAVRPP</sequence>
<comment type="caution">
    <text evidence="3">The sequence shown here is derived from an EMBL/GenBank/DDBJ whole genome shotgun (WGS) entry which is preliminary data.</text>
</comment>
<keyword evidence="2" id="KW-0812">Transmembrane</keyword>
<feature type="transmembrane region" description="Helical" evidence="2">
    <location>
        <begin position="21"/>
        <end position="40"/>
    </location>
</feature>
<feature type="region of interest" description="Disordered" evidence="1">
    <location>
        <begin position="116"/>
        <end position="135"/>
    </location>
</feature>
<evidence type="ECO:0000256" key="1">
    <source>
        <dbReference type="SAM" id="MobiDB-lite"/>
    </source>
</evidence>